<dbReference type="AlphaFoldDB" id="A0A0A9CZF0"/>
<accession>A0A0A9CZF0</accession>
<protein>
    <submittedName>
        <fullName evidence="1">Uncharacterized protein</fullName>
    </submittedName>
</protein>
<evidence type="ECO:0000313" key="1">
    <source>
        <dbReference type="EMBL" id="JAD81679.1"/>
    </source>
</evidence>
<proteinExistence type="predicted"/>
<organism evidence="1">
    <name type="scientific">Arundo donax</name>
    <name type="common">Giant reed</name>
    <name type="synonym">Donax arundinaceus</name>
    <dbReference type="NCBI Taxonomy" id="35708"/>
    <lineage>
        <taxon>Eukaryota</taxon>
        <taxon>Viridiplantae</taxon>
        <taxon>Streptophyta</taxon>
        <taxon>Embryophyta</taxon>
        <taxon>Tracheophyta</taxon>
        <taxon>Spermatophyta</taxon>
        <taxon>Magnoliopsida</taxon>
        <taxon>Liliopsida</taxon>
        <taxon>Poales</taxon>
        <taxon>Poaceae</taxon>
        <taxon>PACMAD clade</taxon>
        <taxon>Arundinoideae</taxon>
        <taxon>Arundineae</taxon>
        <taxon>Arundo</taxon>
    </lineage>
</organism>
<name>A0A0A9CZF0_ARUDO</name>
<reference evidence="1" key="2">
    <citation type="journal article" date="2015" name="Data Brief">
        <title>Shoot transcriptome of the giant reed, Arundo donax.</title>
        <authorList>
            <person name="Barrero R.A."/>
            <person name="Guerrero F.D."/>
            <person name="Moolhuijzen P."/>
            <person name="Goolsby J.A."/>
            <person name="Tidwell J."/>
            <person name="Bellgard S.E."/>
            <person name="Bellgard M.I."/>
        </authorList>
    </citation>
    <scope>NUCLEOTIDE SEQUENCE</scope>
    <source>
        <tissue evidence="1">Shoot tissue taken approximately 20 cm above the soil surface</tissue>
    </source>
</reference>
<reference evidence="1" key="1">
    <citation type="submission" date="2014-09" db="EMBL/GenBank/DDBJ databases">
        <authorList>
            <person name="Magalhaes I.L.F."/>
            <person name="Oliveira U."/>
            <person name="Santos F.R."/>
            <person name="Vidigal T.H.D.A."/>
            <person name="Brescovit A.D."/>
            <person name="Santos A.J."/>
        </authorList>
    </citation>
    <scope>NUCLEOTIDE SEQUENCE</scope>
    <source>
        <tissue evidence="1">Shoot tissue taken approximately 20 cm above the soil surface</tissue>
    </source>
</reference>
<dbReference type="EMBL" id="GBRH01216216">
    <property type="protein sequence ID" value="JAD81679.1"/>
    <property type="molecule type" value="Transcribed_RNA"/>
</dbReference>
<sequence length="74" mass="8372">MLVIWASVPTSWRRFNNSFPFRPWIFFSGSELDTVLGSVPSSFLTRKAPAYGIDLLRFSTKACNSFGSFTRIGM</sequence>